<evidence type="ECO:0000256" key="2">
    <source>
        <dbReference type="SAM" id="MobiDB-lite"/>
    </source>
</evidence>
<feature type="compositionally biased region" description="Basic and acidic residues" evidence="2">
    <location>
        <begin position="139"/>
        <end position="152"/>
    </location>
</feature>
<gene>
    <name evidence="3" type="ORF">ACFSF0_14740</name>
</gene>
<proteinExistence type="predicted"/>
<dbReference type="EMBL" id="JBHUEJ010000035">
    <property type="protein sequence ID" value="MFD1711870.1"/>
    <property type="molecule type" value="Genomic_DNA"/>
</dbReference>
<feature type="coiled-coil region" evidence="1">
    <location>
        <begin position="29"/>
        <end position="63"/>
    </location>
</feature>
<keyword evidence="4" id="KW-1185">Reference proteome</keyword>
<sequence>MTDPSRQLQDARQLQRLRDLRERKALSALRVAEGEVAAAEQAVAERQRAMDRLQRERDDLSRRIVTDCAPTMGRLSAYVSATQEDLDDQLERTEYALIDDEDALSAAREKAAEARAAWLRAVSQNGSAQTLVDDARKALLRERDTRQEREDAPVPIPHL</sequence>
<dbReference type="Proteomes" id="UP001597304">
    <property type="component" value="Unassembled WGS sequence"/>
</dbReference>
<evidence type="ECO:0000256" key="1">
    <source>
        <dbReference type="SAM" id="Coils"/>
    </source>
</evidence>
<evidence type="ECO:0000313" key="3">
    <source>
        <dbReference type="EMBL" id="MFD1711870.1"/>
    </source>
</evidence>
<feature type="region of interest" description="Disordered" evidence="2">
    <location>
        <begin position="139"/>
        <end position="159"/>
    </location>
</feature>
<evidence type="ECO:0008006" key="5">
    <source>
        <dbReference type="Google" id="ProtNLM"/>
    </source>
</evidence>
<organism evidence="3 4">
    <name type="scientific">Ottowia flava</name>
    <dbReference type="NCBI Taxonomy" id="2675430"/>
    <lineage>
        <taxon>Bacteria</taxon>
        <taxon>Pseudomonadati</taxon>
        <taxon>Pseudomonadota</taxon>
        <taxon>Betaproteobacteria</taxon>
        <taxon>Burkholderiales</taxon>
        <taxon>Comamonadaceae</taxon>
        <taxon>Ottowia</taxon>
    </lineage>
</organism>
<evidence type="ECO:0000313" key="4">
    <source>
        <dbReference type="Proteomes" id="UP001597304"/>
    </source>
</evidence>
<dbReference type="Gene3D" id="1.10.287.1700">
    <property type="match status" value="1"/>
</dbReference>
<protein>
    <recommendedName>
        <fullName evidence="5">Type III secretion protein</fullName>
    </recommendedName>
</protein>
<dbReference type="RefSeq" id="WP_147914761.1">
    <property type="nucleotide sequence ID" value="NZ_JBHUEJ010000035.1"/>
</dbReference>
<comment type="caution">
    <text evidence="3">The sequence shown here is derived from an EMBL/GenBank/DDBJ whole genome shotgun (WGS) entry which is preliminary data.</text>
</comment>
<reference evidence="4" key="1">
    <citation type="journal article" date="2019" name="Int. J. Syst. Evol. Microbiol.">
        <title>The Global Catalogue of Microorganisms (GCM) 10K type strain sequencing project: providing services to taxonomists for standard genome sequencing and annotation.</title>
        <authorList>
            <consortium name="The Broad Institute Genomics Platform"/>
            <consortium name="The Broad Institute Genome Sequencing Center for Infectious Disease"/>
            <person name="Wu L."/>
            <person name="Ma J."/>
        </authorList>
    </citation>
    <scope>NUCLEOTIDE SEQUENCE [LARGE SCALE GENOMIC DNA]</scope>
    <source>
        <strain evidence="4">LMG 29247</strain>
    </source>
</reference>
<dbReference type="InterPro" id="IPR053716">
    <property type="entry name" value="Flag_assembly_chemotaxis_eff"/>
</dbReference>
<keyword evidence="1" id="KW-0175">Coiled coil</keyword>
<name>A0ABW4KUZ7_9BURK</name>
<accession>A0ABW4KUZ7</accession>